<dbReference type="Gene3D" id="3.40.250.10">
    <property type="entry name" value="Rhodanese-like domain"/>
    <property type="match status" value="1"/>
</dbReference>
<gene>
    <name evidence="2" type="primary">moeZ_4</name>
    <name evidence="2" type="ORF">EC9_43640</name>
</gene>
<dbReference type="PROSITE" id="PS50206">
    <property type="entry name" value="RHODANESE_3"/>
    <property type="match status" value="1"/>
</dbReference>
<keyword evidence="2" id="KW-0548">Nucleotidyltransferase</keyword>
<dbReference type="PANTHER" id="PTHR43031:SF17">
    <property type="entry name" value="SULFURTRANSFERASE YTWF-RELATED"/>
    <property type="match status" value="1"/>
</dbReference>
<dbReference type="OrthoDB" id="9800872at2"/>
<dbReference type="SUPFAM" id="SSF52821">
    <property type="entry name" value="Rhodanese/Cell cycle control phosphatase"/>
    <property type="match status" value="1"/>
</dbReference>
<proteinExistence type="predicted"/>
<reference evidence="2 3" key="1">
    <citation type="submission" date="2019-02" db="EMBL/GenBank/DDBJ databases">
        <title>Deep-cultivation of Planctomycetes and their phenomic and genomic characterization uncovers novel biology.</title>
        <authorList>
            <person name="Wiegand S."/>
            <person name="Jogler M."/>
            <person name="Boedeker C."/>
            <person name="Pinto D."/>
            <person name="Vollmers J."/>
            <person name="Rivas-Marin E."/>
            <person name="Kohn T."/>
            <person name="Peeters S.H."/>
            <person name="Heuer A."/>
            <person name="Rast P."/>
            <person name="Oberbeckmann S."/>
            <person name="Bunk B."/>
            <person name="Jeske O."/>
            <person name="Meyerdierks A."/>
            <person name="Storesund J.E."/>
            <person name="Kallscheuer N."/>
            <person name="Luecker S."/>
            <person name="Lage O.M."/>
            <person name="Pohl T."/>
            <person name="Merkel B.J."/>
            <person name="Hornburger P."/>
            <person name="Mueller R.-W."/>
            <person name="Bruemmer F."/>
            <person name="Labrenz M."/>
            <person name="Spormann A.M."/>
            <person name="Op den Camp H."/>
            <person name="Overmann J."/>
            <person name="Amann R."/>
            <person name="Jetten M.S.M."/>
            <person name="Mascher T."/>
            <person name="Medema M.H."/>
            <person name="Devos D.P."/>
            <person name="Kaster A.-K."/>
            <person name="Ovreas L."/>
            <person name="Rohde M."/>
            <person name="Galperin M.Y."/>
            <person name="Jogler C."/>
        </authorList>
    </citation>
    <scope>NUCLEOTIDE SEQUENCE [LARGE SCALE GENOMIC DNA]</scope>
    <source>
        <strain evidence="2 3">EC9</strain>
    </source>
</reference>
<dbReference type="RefSeq" id="WP_145348033.1">
    <property type="nucleotide sequence ID" value="NZ_CP036261.1"/>
</dbReference>
<dbReference type="PANTHER" id="PTHR43031">
    <property type="entry name" value="FAD-DEPENDENT OXIDOREDUCTASE"/>
    <property type="match status" value="1"/>
</dbReference>
<organism evidence="2 3">
    <name type="scientific">Rosistilla ulvae</name>
    <dbReference type="NCBI Taxonomy" id="1930277"/>
    <lineage>
        <taxon>Bacteria</taxon>
        <taxon>Pseudomonadati</taxon>
        <taxon>Planctomycetota</taxon>
        <taxon>Planctomycetia</taxon>
        <taxon>Pirellulales</taxon>
        <taxon>Pirellulaceae</taxon>
        <taxon>Rosistilla</taxon>
    </lineage>
</organism>
<dbReference type="Proteomes" id="UP000319557">
    <property type="component" value="Chromosome"/>
</dbReference>
<evidence type="ECO:0000313" key="2">
    <source>
        <dbReference type="EMBL" id="QDS90158.1"/>
    </source>
</evidence>
<keyword evidence="3" id="KW-1185">Reference proteome</keyword>
<dbReference type="InterPro" id="IPR036873">
    <property type="entry name" value="Rhodanese-like_dom_sf"/>
</dbReference>
<dbReference type="KEGG" id="ruv:EC9_43640"/>
<feature type="domain" description="Rhodanese" evidence="1">
    <location>
        <begin position="24"/>
        <end position="114"/>
    </location>
</feature>
<evidence type="ECO:0000313" key="3">
    <source>
        <dbReference type="Proteomes" id="UP000319557"/>
    </source>
</evidence>
<dbReference type="AlphaFoldDB" id="A0A517M5L4"/>
<protein>
    <submittedName>
        <fullName evidence="2">Putative adenylyltransferase/sulfurtransferase MoeZ</fullName>
    </submittedName>
</protein>
<accession>A0A517M5L4</accession>
<keyword evidence="2" id="KW-0808">Transferase</keyword>
<dbReference type="GO" id="GO:0016779">
    <property type="term" value="F:nucleotidyltransferase activity"/>
    <property type="evidence" value="ECO:0007669"/>
    <property type="project" value="UniProtKB-KW"/>
</dbReference>
<dbReference type="SMART" id="SM00450">
    <property type="entry name" value="RHOD"/>
    <property type="match status" value="1"/>
</dbReference>
<name>A0A517M5L4_9BACT</name>
<dbReference type="EMBL" id="CP036261">
    <property type="protein sequence ID" value="QDS90158.1"/>
    <property type="molecule type" value="Genomic_DNA"/>
</dbReference>
<dbReference type="Pfam" id="PF00581">
    <property type="entry name" value="Rhodanese"/>
    <property type="match status" value="1"/>
</dbReference>
<sequence>MQSPEHEALPIEVDVATVKSMLDQNADFVLIDCREADEYQVAKIDGSILIPLSELQEKGAELETHRDRHIVVHCHHGGRSMRLTQILLANGFPRVQNMAGGIDVWSQQIDGSVPRY</sequence>
<dbReference type="InterPro" id="IPR050229">
    <property type="entry name" value="GlpE_sulfurtransferase"/>
</dbReference>
<evidence type="ECO:0000259" key="1">
    <source>
        <dbReference type="PROSITE" id="PS50206"/>
    </source>
</evidence>
<dbReference type="InterPro" id="IPR001763">
    <property type="entry name" value="Rhodanese-like_dom"/>
</dbReference>